<dbReference type="Proteomes" id="UP000321567">
    <property type="component" value="Unassembled WGS sequence"/>
</dbReference>
<evidence type="ECO:0000313" key="2">
    <source>
        <dbReference type="Proteomes" id="UP000321567"/>
    </source>
</evidence>
<proteinExistence type="predicted"/>
<name>A0A512H975_9PROT</name>
<comment type="caution">
    <text evidence="1">The sequence shown here is derived from an EMBL/GenBank/DDBJ whole genome shotgun (WGS) entry which is preliminary data.</text>
</comment>
<dbReference type="EMBL" id="BJZO01000054">
    <property type="protein sequence ID" value="GEO81950.1"/>
    <property type="molecule type" value="Genomic_DNA"/>
</dbReference>
<protein>
    <submittedName>
        <fullName evidence="1">Uncharacterized protein</fullName>
    </submittedName>
</protein>
<gene>
    <name evidence="1" type="ORF">ROR02_20810</name>
</gene>
<evidence type="ECO:0000313" key="1">
    <source>
        <dbReference type="EMBL" id="GEO81950.1"/>
    </source>
</evidence>
<reference evidence="1 2" key="1">
    <citation type="submission" date="2019-07" db="EMBL/GenBank/DDBJ databases">
        <title>Whole genome shotgun sequence of Rhodospirillum oryzae NBRC 107573.</title>
        <authorList>
            <person name="Hosoyama A."/>
            <person name="Uohara A."/>
            <person name="Ohji S."/>
            <person name="Ichikawa N."/>
        </authorList>
    </citation>
    <scope>NUCLEOTIDE SEQUENCE [LARGE SCALE GENOMIC DNA]</scope>
    <source>
        <strain evidence="1 2">NBRC 107573</strain>
    </source>
</reference>
<organism evidence="1 2">
    <name type="scientific">Pararhodospirillum oryzae</name>
    <dbReference type="NCBI Taxonomy" id="478448"/>
    <lineage>
        <taxon>Bacteria</taxon>
        <taxon>Pseudomonadati</taxon>
        <taxon>Pseudomonadota</taxon>
        <taxon>Alphaproteobacteria</taxon>
        <taxon>Rhodospirillales</taxon>
        <taxon>Rhodospirillaceae</taxon>
        <taxon>Pararhodospirillum</taxon>
    </lineage>
</organism>
<keyword evidence="2" id="KW-1185">Reference proteome</keyword>
<accession>A0A512H975</accession>
<sequence length="129" mass="14888">MAISLVNNITYEDDLDELDNPSAEETIKEAYIDDIEMAPHFYCHRSWKPFNSSSYHNGGDWFLLGTVEGGLQPMMYNPNNPNYREKEFENPMMYGSVSVRNGLFINCTMTFSQVDRNIHKYLSEQGEAV</sequence>
<dbReference type="AlphaFoldDB" id="A0A512H975"/>